<organism evidence="1 2">
    <name type="scientific">Lithospermum erythrorhizon</name>
    <name type="common">Purple gromwell</name>
    <name type="synonym">Lithospermum officinale var. erythrorhizon</name>
    <dbReference type="NCBI Taxonomy" id="34254"/>
    <lineage>
        <taxon>Eukaryota</taxon>
        <taxon>Viridiplantae</taxon>
        <taxon>Streptophyta</taxon>
        <taxon>Embryophyta</taxon>
        <taxon>Tracheophyta</taxon>
        <taxon>Spermatophyta</taxon>
        <taxon>Magnoliopsida</taxon>
        <taxon>eudicotyledons</taxon>
        <taxon>Gunneridae</taxon>
        <taxon>Pentapetalae</taxon>
        <taxon>asterids</taxon>
        <taxon>lamiids</taxon>
        <taxon>Boraginales</taxon>
        <taxon>Boraginaceae</taxon>
        <taxon>Boraginoideae</taxon>
        <taxon>Lithospermeae</taxon>
        <taxon>Lithospermum</taxon>
    </lineage>
</organism>
<reference evidence="1 2" key="1">
    <citation type="submission" date="2024-01" db="EMBL/GenBank/DDBJ databases">
        <title>The complete chloroplast genome sequence of Lithospermum erythrorhizon: insights into the phylogenetic relationship among Boraginaceae species and the maternal lineages of purple gromwells.</title>
        <authorList>
            <person name="Okada T."/>
            <person name="Watanabe K."/>
        </authorList>
    </citation>
    <scope>NUCLEOTIDE SEQUENCE [LARGE SCALE GENOMIC DNA]</scope>
</reference>
<gene>
    <name evidence="1" type="ORF">LIER_42513</name>
</gene>
<protein>
    <submittedName>
        <fullName evidence="1">Uncharacterized protein</fullName>
    </submittedName>
</protein>
<name>A0AAV3RSQ0_LITER</name>
<sequence>MLDLYRDNREWKWELGWLMNVRTSCKLQRMLLKISTAATIYCIWKERNSILHGESGRNEAVIIQAVVSDRMRGVKKLKHTRKDWELAVMWGLSCVMFDL</sequence>
<comment type="caution">
    <text evidence="1">The sequence shown here is derived from an EMBL/GenBank/DDBJ whole genome shotgun (WGS) entry which is preliminary data.</text>
</comment>
<dbReference type="EMBL" id="BAABME010029754">
    <property type="protein sequence ID" value="GAA0184088.1"/>
    <property type="molecule type" value="Genomic_DNA"/>
</dbReference>
<keyword evidence="2" id="KW-1185">Reference proteome</keyword>
<accession>A0AAV3RSQ0</accession>
<proteinExistence type="predicted"/>
<evidence type="ECO:0000313" key="1">
    <source>
        <dbReference type="EMBL" id="GAA0184088.1"/>
    </source>
</evidence>
<evidence type="ECO:0000313" key="2">
    <source>
        <dbReference type="Proteomes" id="UP001454036"/>
    </source>
</evidence>
<dbReference type="Proteomes" id="UP001454036">
    <property type="component" value="Unassembled WGS sequence"/>
</dbReference>
<dbReference type="AlphaFoldDB" id="A0AAV3RSQ0"/>